<gene>
    <name evidence="2" type="ORF">SAMN05660748_1007</name>
</gene>
<accession>A0A285V116</accession>
<dbReference type="RefSeq" id="WP_141437052.1">
    <property type="nucleotide sequence ID" value="NZ_OBQI01000001.1"/>
</dbReference>
<proteinExistence type="predicted"/>
<feature type="transmembrane region" description="Helical" evidence="1">
    <location>
        <begin position="36"/>
        <end position="57"/>
    </location>
</feature>
<keyword evidence="1" id="KW-0472">Membrane</keyword>
<organism evidence="2 3">
    <name type="scientific">Blastococcus aggregatus</name>
    <dbReference type="NCBI Taxonomy" id="38502"/>
    <lineage>
        <taxon>Bacteria</taxon>
        <taxon>Bacillati</taxon>
        <taxon>Actinomycetota</taxon>
        <taxon>Actinomycetes</taxon>
        <taxon>Geodermatophilales</taxon>
        <taxon>Geodermatophilaceae</taxon>
        <taxon>Blastococcus</taxon>
    </lineage>
</organism>
<keyword evidence="1" id="KW-1133">Transmembrane helix</keyword>
<dbReference type="AlphaFoldDB" id="A0A285V116"/>
<name>A0A285V116_9ACTN</name>
<protein>
    <submittedName>
        <fullName evidence="2">Uncharacterized protein</fullName>
    </submittedName>
</protein>
<evidence type="ECO:0000256" key="1">
    <source>
        <dbReference type="SAM" id="Phobius"/>
    </source>
</evidence>
<evidence type="ECO:0000313" key="3">
    <source>
        <dbReference type="Proteomes" id="UP000219435"/>
    </source>
</evidence>
<dbReference type="Proteomes" id="UP000219435">
    <property type="component" value="Unassembled WGS sequence"/>
</dbReference>
<sequence>MAKVLAAVFAILLIAEVVIALVIAGVLFWLGSPQTIGVGLALVVLAVLVGVLTVRFLRSGRTSTADDSVARGRTA</sequence>
<dbReference type="EMBL" id="OBQI01000001">
    <property type="protein sequence ID" value="SOC47749.1"/>
    <property type="molecule type" value="Genomic_DNA"/>
</dbReference>
<keyword evidence="3" id="KW-1185">Reference proteome</keyword>
<reference evidence="3" key="1">
    <citation type="submission" date="2017-08" db="EMBL/GenBank/DDBJ databases">
        <authorList>
            <person name="Varghese N."/>
            <person name="Submissions S."/>
        </authorList>
    </citation>
    <scope>NUCLEOTIDE SEQUENCE [LARGE SCALE GENOMIC DNA]</scope>
    <source>
        <strain evidence="3">DSM 4725</strain>
    </source>
</reference>
<keyword evidence="1" id="KW-0812">Transmembrane</keyword>
<evidence type="ECO:0000313" key="2">
    <source>
        <dbReference type="EMBL" id="SOC47749.1"/>
    </source>
</evidence>